<organism evidence="2 3">
    <name type="scientific">Pristionchus pacificus</name>
    <name type="common">Parasitic nematode worm</name>
    <dbReference type="NCBI Taxonomy" id="54126"/>
    <lineage>
        <taxon>Eukaryota</taxon>
        <taxon>Metazoa</taxon>
        <taxon>Ecdysozoa</taxon>
        <taxon>Nematoda</taxon>
        <taxon>Chromadorea</taxon>
        <taxon>Rhabditida</taxon>
        <taxon>Rhabditina</taxon>
        <taxon>Diplogasteromorpha</taxon>
        <taxon>Diplogasteroidea</taxon>
        <taxon>Neodiplogasteridae</taxon>
        <taxon>Pristionchus</taxon>
    </lineage>
</organism>
<sequence>MERGYRSRSIAGGLPVRGGTQVGLVRRLAGRAAHRAHATKQTRTAARDTGKIQTEADMRRAHYSRFPRPMGFVLQLQNPLAVLDSAHPTVLPVSPR</sequence>
<name>A0A2A6BX82_PRIPA</name>
<accession>A0A2A6BX82</accession>
<protein>
    <submittedName>
        <fullName evidence="2">Uncharacterized protein</fullName>
    </submittedName>
</protein>
<dbReference type="Proteomes" id="UP000005239">
    <property type="component" value="Unassembled WGS sequence"/>
</dbReference>
<gene>
    <name evidence="2" type="primary">WBGene00284471</name>
</gene>
<keyword evidence="3" id="KW-1185">Reference proteome</keyword>
<accession>A0A8R1V1I4</accession>
<feature type="compositionally biased region" description="Basic residues" evidence="1">
    <location>
        <begin position="31"/>
        <end position="40"/>
    </location>
</feature>
<proteinExistence type="predicted"/>
<reference evidence="3" key="1">
    <citation type="journal article" date="2008" name="Nat. Genet.">
        <title>The Pristionchus pacificus genome provides a unique perspective on nematode lifestyle and parasitism.</title>
        <authorList>
            <person name="Dieterich C."/>
            <person name="Clifton S.W."/>
            <person name="Schuster L.N."/>
            <person name="Chinwalla A."/>
            <person name="Delehaunty K."/>
            <person name="Dinkelacker I."/>
            <person name="Fulton L."/>
            <person name="Fulton R."/>
            <person name="Godfrey J."/>
            <person name="Minx P."/>
            <person name="Mitreva M."/>
            <person name="Roeseler W."/>
            <person name="Tian H."/>
            <person name="Witte H."/>
            <person name="Yang S.P."/>
            <person name="Wilson R.K."/>
            <person name="Sommer R.J."/>
        </authorList>
    </citation>
    <scope>NUCLEOTIDE SEQUENCE [LARGE SCALE GENOMIC DNA]</scope>
    <source>
        <strain evidence="3">PS312</strain>
    </source>
</reference>
<evidence type="ECO:0000256" key="1">
    <source>
        <dbReference type="SAM" id="MobiDB-lite"/>
    </source>
</evidence>
<reference evidence="2" key="2">
    <citation type="submission" date="2022-06" db="UniProtKB">
        <authorList>
            <consortium name="EnsemblMetazoa"/>
        </authorList>
    </citation>
    <scope>IDENTIFICATION</scope>
    <source>
        <strain evidence="2">PS312</strain>
    </source>
</reference>
<evidence type="ECO:0000313" key="3">
    <source>
        <dbReference type="Proteomes" id="UP000005239"/>
    </source>
</evidence>
<feature type="region of interest" description="Disordered" evidence="1">
    <location>
        <begin position="31"/>
        <end position="51"/>
    </location>
</feature>
<evidence type="ECO:0000313" key="2">
    <source>
        <dbReference type="EnsemblMetazoa" id="PPA46102.1"/>
    </source>
</evidence>
<dbReference type="AlphaFoldDB" id="A0A2A6BX82"/>
<dbReference type="EnsemblMetazoa" id="PPA46102.1">
    <property type="protein sequence ID" value="PPA46102.1"/>
    <property type="gene ID" value="WBGene00284471"/>
</dbReference>